<keyword evidence="6" id="KW-1185">Reference proteome</keyword>
<dbReference type="GO" id="GO:0036064">
    <property type="term" value="C:ciliary basal body"/>
    <property type="evidence" value="ECO:0007669"/>
    <property type="project" value="TreeGrafter"/>
</dbReference>
<accession>F2UCM0</accession>
<reference evidence="5" key="1">
    <citation type="submission" date="2009-08" db="EMBL/GenBank/DDBJ databases">
        <title>Annotation of Salpingoeca rosetta.</title>
        <authorList>
            <consortium name="The Broad Institute Genome Sequencing Platform"/>
            <person name="Russ C."/>
            <person name="Cuomo C."/>
            <person name="Burger G."/>
            <person name="Gray M.W."/>
            <person name="Holland P.W.H."/>
            <person name="King N."/>
            <person name="Lang F.B.F."/>
            <person name="Roger A.J."/>
            <person name="Ruiz-Trillo I."/>
            <person name="Young S.K."/>
            <person name="Zeng Q."/>
            <person name="Gargeya S."/>
            <person name="Alvarado L."/>
            <person name="Berlin A."/>
            <person name="Chapman S.B."/>
            <person name="Chen Z."/>
            <person name="Freedman E."/>
            <person name="Gellesch M."/>
            <person name="Goldberg J."/>
            <person name="Griggs A."/>
            <person name="Gujja S."/>
            <person name="Heilman E."/>
            <person name="Heiman D."/>
            <person name="Howarth C."/>
            <person name="Mehta T."/>
            <person name="Neiman D."/>
            <person name="Pearson M."/>
            <person name="Roberts A."/>
            <person name="Saif S."/>
            <person name="Shea T."/>
            <person name="Shenoy N."/>
            <person name="Sisk P."/>
            <person name="Stolte C."/>
            <person name="Sykes S."/>
            <person name="White J."/>
            <person name="Yandava C."/>
            <person name="Haas B."/>
            <person name="Nusbaum C."/>
            <person name="Birren B."/>
        </authorList>
    </citation>
    <scope>NUCLEOTIDE SEQUENCE [LARGE SCALE GENOMIC DNA]</scope>
    <source>
        <strain evidence="5">ATCC 50818</strain>
    </source>
</reference>
<evidence type="ECO:0000256" key="4">
    <source>
        <dbReference type="SAM" id="Coils"/>
    </source>
</evidence>
<dbReference type="InterPro" id="IPR028172">
    <property type="entry name" value="FT20"/>
</dbReference>
<dbReference type="RefSeq" id="XP_004993227.1">
    <property type="nucleotide sequence ID" value="XM_004993170.1"/>
</dbReference>
<dbReference type="GO" id="GO:0097546">
    <property type="term" value="C:ciliary base"/>
    <property type="evidence" value="ECO:0007669"/>
    <property type="project" value="TreeGrafter"/>
</dbReference>
<dbReference type="GO" id="GO:0005737">
    <property type="term" value="C:cytoplasm"/>
    <property type="evidence" value="ECO:0007669"/>
    <property type="project" value="TreeGrafter"/>
</dbReference>
<evidence type="ECO:0000256" key="1">
    <source>
        <dbReference type="ARBA" id="ARBA00004138"/>
    </source>
</evidence>
<dbReference type="KEGG" id="sre:PTSG_06337"/>
<dbReference type="eggNOG" id="ENOG502RYYR">
    <property type="taxonomic scope" value="Eukaryota"/>
</dbReference>
<dbReference type="AlphaFoldDB" id="F2UCM0"/>
<dbReference type="FunCoup" id="F2UCM0">
    <property type="interactions" value="117"/>
</dbReference>
<dbReference type="GO" id="GO:0005813">
    <property type="term" value="C:centrosome"/>
    <property type="evidence" value="ECO:0007669"/>
    <property type="project" value="TreeGrafter"/>
</dbReference>
<organism evidence="6">
    <name type="scientific">Salpingoeca rosetta (strain ATCC 50818 / BSB-021)</name>
    <dbReference type="NCBI Taxonomy" id="946362"/>
    <lineage>
        <taxon>Eukaryota</taxon>
        <taxon>Choanoflagellata</taxon>
        <taxon>Craspedida</taxon>
        <taxon>Salpingoecidae</taxon>
        <taxon>Salpingoeca</taxon>
    </lineage>
</organism>
<protein>
    <submittedName>
        <fullName evidence="5">Uncharacterized protein</fullName>
    </submittedName>
</protein>
<dbReference type="GO" id="GO:0060271">
    <property type="term" value="P:cilium assembly"/>
    <property type="evidence" value="ECO:0007669"/>
    <property type="project" value="TreeGrafter"/>
</dbReference>
<proteinExistence type="predicted"/>
<dbReference type="OMA" id="TMAKQRQ"/>
<dbReference type="Pfam" id="PF14931">
    <property type="entry name" value="IFT20"/>
    <property type="match status" value="1"/>
</dbReference>
<dbReference type="Proteomes" id="UP000007799">
    <property type="component" value="Unassembled WGS sequence"/>
</dbReference>
<dbReference type="GO" id="GO:0061512">
    <property type="term" value="P:protein localization to cilium"/>
    <property type="evidence" value="ECO:0007669"/>
    <property type="project" value="TreeGrafter"/>
</dbReference>
<evidence type="ECO:0000256" key="3">
    <source>
        <dbReference type="ARBA" id="ARBA00023273"/>
    </source>
</evidence>
<dbReference type="GeneID" id="16073802"/>
<dbReference type="GO" id="GO:0097730">
    <property type="term" value="C:non-motile cilium"/>
    <property type="evidence" value="ECO:0007669"/>
    <property type="project" value="TreeGrafter"/>
</dbReference>
<evidence type="ECO:0000313" key="5">
    <source>
        <dbReference type="EMBL" id="EGD74327.1"/>
    </source>
</evidence>
<dbReference type="PANTHER" id="PTHR31978:SF1">
    <property type="entry name" value="INTRAFLAGELLAR TRANSPORT PROTEIN 20 HOMOLOG"/>
    <property type="match status" value="1"/>
</dbReference>
<dbReference type="OrthoDB" id="10254896at2759"/>
<comment type="subcellular location">
    <subcellularLocation>
        <location evidence="1">Cell projection</location>
        <location evidence="1">Cilium</location>
    </subcellularLocation>
</comment>
<dbReference type="STRING" id="946362.F2UCM0"/>
<evidence type="ECO:0000313" key="6">
    <source>
        <dbReference type="Proteomes" id="UP000007799"/>
    </source>
</evidence>
<feature type="coiled-coil region" evidence="4">
    <location>
        <begin position="81"/>
        <end position="119"/>
    </location>
</feature>
<dbReference type="EMBL" id="GL832968">
    <property type="protein sequence ID" value="EGD74327.1"/>
    <property type="molecule type" value="Genomic_DNA"/>
</dbReference>
<keyword evidence="3" id="KW-0966">Cell projection</keyword>
<gene>
    <name evidence="5" type="ORF">PTSG_06337</name>
</gene>
<dbReference type="PANTHER" id="PTHR31978">
    <property type="entry name" value="INTRAFLAGELLAR TRANSPORT PROTEIN 20 HOMOLOG"/>
    <property type="match status" value="1"/>
</dbReference>
<sequence>MDEENTPVTVAGMQFDELSKIRVLDPEKHEQTEELGEECRTFLEKINSFHTVMGGFVELVDRLAKAVDDEKMKAIGARAAVDSLSKKRQSEEQLLQAMIAEKRAELERLQVEQDSLERVIQDQDQFITTHVMNK</sequence>
<dbReference type="GO" id="GO:0030990">
    <property type="term" value="C:intraciliary transport particle"/>
    <property type="evidence" value="ECO:0007669"/>
    <property type="project" value="TreeGrafter"/>
</dbReference>
<evidence type="ECO:0000256" key="2">
    <source>
        <dbReference type="ARBA" id="ARBA00023054"/>
    </source>
</evidence>
<name>F2UCM0_SALR5</name>
<keyword evidence="2 4" id="KW-0175">Coiled coil</keyword>
<dbReference type="InParanoid" id="F2UCM0"/>